<proteinExistence type="predicted"/>
<evidence type="ECO:0000313" key="1">
    <source>
        <dbReference type="EMBL" id="AKF92631.1"/>
    </source>
</evidence>
<dbReference type="RefSeq" id="WP_031411240.1">
    <property type="nucleotide sequence ID" value="NZ_CP011074.1"/>
</dbReference>
<dbReference type="EMBL" id="CP011074">
    <property type="protein sequence ID" value="AKF92631.1"/>
    <property type="molecule type" value="Genomic_DNA"/>
</dbReference>
<reference evidence="1" key="1">
    <citation type="submission" date="2015-03" db="EMBL/GenBank/DDBJ databases">
        <title>MIGS Cultured Bacterial/Archaeal sample from Brevibacillus laterosporus.</title>
        <authorList>
            <person name="Zeng D."/>
            <person name="Zhu L."/>
            <person name="Dong G."/>
            <person name="Ye W."/>
            <person name="Ren D."/>
            <person name="Wu L."/>
            <person name="Xu J."/>
            <person name="Li G."/>
            <person name="Guo L."/>
        </authorList>
    </citation>
    <scope>NUCLEOTIDE SEQUENCE</scope>
    <source>
        <strain evidence="1">B9</strain>
    </source>
</reference>
<dbReference type="AlphaFoldDB" id="A0A0F6XYU4"/>
<gene>
    <name evidence="1" type="ORF">EX87_02265</name>
</gene>
<name>A0A0F6XYU4_BRELA</name>
<organism evidence="1">
    <name type="scientific">Brevibacillus laterosporus</name>
    <name type="common">Bacillus laterosporus</name>
    <dbReference type="NCBI Taxonomy" id="1465"/>
    <lineage>
        <taxon>Bacteria</taxon>
        <taxon>Bacillati</taxon>
        <taxon>Bacillota</taxon>
        <taxon>Bacilli</taxon>
        <taxon>Bacillales</taxon>
        <taxon>Paenibacillaceae</taxon>
        <taxon>Brevibacillus</taxon>
    </lineage>
</organism>
<accession>A0A0F6XYU4</accession>
<sequence length="99" mass="11310">MLTNYYLERQKNALESLFYSAEVELDGELMAVPILVTHQGTTKVTFLLRLPDSRTGRITKRVIKDSNGVIVWQDEINIVKPPREIALSIPIELQWKAGE</sequence>
<protein>
    <submittedName>
        <fullName evidence="1">Uncharacterized protein</fullName>
    </submittedName>
</protein>